<feature type="domain" description="Glycosyl transferase family 1" evidence="1">
    <location>
        <begin position="231"/>
        <end position="381"/>
    </location>
</feature>
<dbReference type="InterPro" id="IPR028098">
    <property type="entry name" value="Glyco_trans_4-like_N"/>
</dbReference>
<name>A0A4R2L2F4_9GAMM</name>
<accession>A0A4R2L2F4</accession>
<keyword evidence="3" id="KW-0808">Transferase</keyword>
<organism evidence="3 4">
    <name type="scientific">Plasticicumulans lactativorans</name>
    <dbReference type="NCBI Taxonomy" id="1133106"/>
    <lineage>
        <taxon>Bacteria</taxon>
        <taxon>Pseudomonadati</taxon>
        <taxon>Pseudomonadota</taxon>
        <taxon>Gammaproteobacteria</taxon>
        <taxon>Candidatus Competibacteraceae</taxon>
        <taxon>Plasticicumulans</taxon>
    </lineage>
</organism>
<feature type="domain" description="Glycosyltransferase subfamily 4-like N-terminal" evidence="2">
    <location>
        <begin position="14"/>
        <end position="138"/>
    </location>
</feature>
<reference evidence="3 4" key="1">
    <citation type="submission" date="2019-03" db="EMBL/GenBank/DDBJ databases">
        <title>Genomic Encyclopedia of Type Strains, Phase IV (KMG-IV): sequencing the most valuable type-strain genomes for metagenomic binning, comparative biology and taxonomic classification.</title>
        <authorList>
            <person name="Goeker M."/>
        </authorList>
    </citation>
    <scope>NUCLEOTIDE SEQUENCE [LARGE SCALE GENOMIC DNA]</scope>
    <source>
        <strain evidence="3 4">DSM 25287</strain>
    </source>
</reference>
<evidence type="ECO:0000259" key="2">
    <source>
        <dbReference type="Pfam" id="PF13439"/>
    </source>
</evidence>
<dbReference type="OrthoDB" id="5123492at2"/>
<sequence length="413" mass="46612">MKILLAHKFFKITGGAEVFFFEVGRVLEQRGHEVVWFSTKSSDNLPSAQEDYFVVPPEYQSGSVAKRALGIGRMIYSRDAKAQFARLIADTKPDLIHVFAIHVHLTPSILAAAHEAGVPVVMSCNDYKHICPNYKLYHHGHICTDCRGGRFYKAIANRCCKDSLVFSVASSVEAYVHNAMDVYRKYVHTYLFASEFMARETERFWGEGSFRWDKLSNPFDSRKYPLSEAYDDYALYFGRLVDEKGVDVLVRAAAQAPDVKIKIVGNGPDEDNLHRLAQDLKLSNVEFLGPMWGEALDAVLARARFVIVPSVWHENFPYVINQSFAFGKPVIGSDRGGIPEMVHDGERGLTYPAQDHAALAAAMTKLWNDPQCSVDMGRRAKAFVDDEFNDERFYERLMTIYNGVLNARTGIGR</sequence>
<gene>
    <name evidence="3" type="ORF">EV699_114160</name>
</gene>
<dbReference type="InterPro" id="IPR050194">
    <property type="entry name" value="Glycosyltransferase_grp1"/>
</dbReference>
<dbReference type="InterPro" id="IPR001296">
    <property type="entry name" value="Glyco_trans_1"/>
</dbReference>
<dbReference type="EMBL" id="SLWY01000014">
    <property type="protein sequence ID" value="TCO80513.1"/>
    <property type="molecule type" value="Genomic_DNA"/>
</dbReference>
<proteinExistence type="predicted"/>
<dbReference type="SUPFAM" id="SSF53756">
    <property type="entry name" value="UDP-Glycosyltransferase/glycogen phosphorylase"/>
    <property type="match status" value="1"/>
</dbReference>
<evidence type="ECO:0000313" key="4">
    <source>
        <dbReference type="Proteomes" id="UP000295765"/>
    </source>
</evidence>
<dbReference type="PANTHER" id="PTHR45947">
    <property type="entry name" value="SULFOQUINOVOSYL TRANSFERASE SQD2"/>
    <property type="match status" value="1"/>
</dbReference>
<evidence type="ECO:0000259" key="1">
    <source>
        <dbReference type="Pfam" id="PF00534"/>
    </source>
</evidence>
<evidence type="ECO:0000313" key="3">
    <source>
        <dbReference type="EMBL" id="TCO80513.1"/>
    </source>
</evidence>
<dbReference type="GO" id="GO:0016757">
    <property type="term" value="F:glycosyltransferase activity"/>
    <property type="evidence" value="ECO:0007669"/>
    <property type="project" value="InterPro"/>
</dbReference>
<dbReference type="Pfam" id="PF13439">
    <property type="entry name" value="Glyco_transf_4"/>
    <property type="match status" value="1"/>
</dbReference>
<dbReference type="RefSeq" id="WP_132543696.1">
    <property type="nucleotide sequence ID" value="NZ_SLWY01000014.1"/>
</dbReference>
<dbReference type="CDD" id="cd03801">
    <property type="entry name" value="GT4_PimA-like"/>
    <property type="match status" value="1"/>
</dbReference>
<dbReference type="PANTHER" id="PTHR45947:SF13">
    <property type="entry name" value="TRANSFERASE"/>
    <property type="match status" value="1"/>
</dbReference>
<dbReference type="Proteomes" id="UP000295765">
    <property type="component" value="Unassembled WGS sequence"/>
</dbReference>
<keyword evidence="4" id="KW-1185">Reference proteome</keyword>
<dbReference type="AlphaFoldDB" id="A0A4R2L2F4"/>
<dbReference type="Pfam" id="PF00534">
    <property type="entry name" value="Glycos_transf_1"/>
    <property type="match status" value="1"/>
</dbReference>
<comment type="caution">
    <text evidence="3">The sequence shown here is derived from an EMBL/GenBank/DDBJ whole genome shotgun (WGS) entry which is preliminary data.</text>
</comment>
<protein>
    <submittedName>
        <fullName evidence="3">Glycosyltransferase involved in cell wall biosynthesis</fullName>
    </submittedName>
</protein>
<dbReference type="Gene3D" id="3.40.50.2000">
    <property type="entry name" value="Glycogen Phosphorylase B"/>
    <property type="match status" value="2"/>
</dbReference>